<dbReference type="PATRIC" id="fig|272943.9.peg.4197"/>
<organism evidence="2 3">
    <name type="scientific">Cereibacter sphaeroides (strain ATCC 17023 / DSM 158 / JCM 6121 / CCUG 31486 / LMG 2827 / NBRC 12203 / NCIMB 8253 / ATH 2.4.1.)</name>
    <name type="common">Rhodobacter sphaeroides</name>
    <dbReference type="NCBI Taxonomy" id="272943"/>
    <lineage>
        <taxon>Bacteria</taxon>
        <taxon>Pseudomonadati</taxon>
        <taxon>Pseudomonadota</taxon>
        <taxon>Alphaproteobacteria</taxon>
        <taxon>Rhodobacterales</taxon>
        <taxon>Paracoccaceae</taxon>
        <taxon>Cereibacter</taxon>
    </lineage>
</organism>
<evidence type="ECO:0008006" key="4">
    <source>
        <dbReference type="Google" id="ProtNLM"/>
    </source>
</evidence>
<dbReference type="PROSITE" id="PS51257">
    <property type="entry name" value="PROKAR_LIPOPROTEIN"/>
    <property type="match status" value="1"/>
</dbReference>
<dbReference type="STRING" id="272943.RSP_3768"/>
<accession>Q3IVR4</accession>
<feature type="chain" id="PRO_5004226047" description="Lipoprotein" evidence="1">
    <location>
        <begin position="20"/>
        <end position="119"/>
    </location>
</feature>
<evidence type="ECO:0000313" key="2">
    <source>
        <dbReference type="EMBL" id="ABA81370.2"/>
    </source>
</evidence>
<dbReference type="eggNOG" id="ENOG5033H29">
    <property type="taxonomic scope" value="Bacteria"/>
</dbReference>
<sequence>MKSKYVAAVSLMILLAACAKQPDRIAAVEVGGDNYSRHNCRQLASERMAISQDLANLSAKQKSAANGDAWGVFLLGLPLSSMSGGDQEAMIAIAKGKIQAIDRQVVAKGCPVSRPLTQD</sequence>
<reference evidence="3" key="1">
    <citation type="submission" date="2005-09" db="EMBL/GenBank/DDBJ databases">
        <title>Complete sequence of chromosome 2 of Rhodobacter sphaeroides 2.4.1.</title>
        <authorList>
            <person name="Copeland A."/>
            <person name="Lucas S."/>
            <person name="Lapidus A."/>
            <person name="Barry K."/>
            <person name="Detter J.C."/>
            <person name="Glavina T."/>
            <person name="Hammon N."/>
            <person name="Israni S."/>
            <person name="Pitluck S."/>
            <person name="Richardson P."/>
            <person name="Mackenzie C."/>
            <person name="Choudhary M."/>
            <person name="Larimer F."/>
            <person name="Hauser L.J."/>
            <person name="Land M."/>
            <person name="Donohue T.J."/>
            <person name="Kaplan S."/>
        </authorList>
    </citation>
    <scope>NUCLEOTIDE SEQUENCE [LARGE SCALE GENOMIC DNA]</scope>
    <source>
        <strain evidence="3">ATCC 17023 / DSM 158 / JCM 6121 / CCUG 31486 / LMG 2827 / NBRC 12203 / NCIMB 8253 / ATH 2.4.1.</strain>
    </source>
</reference>
<name>Q3IVR4_CERS4</name>
<keyword evidence="3" id="KW-1185">Reference proteome</keyword>
<dbReference type="OrthoDB" id="7916154at2"/>
<keyword evidence="1" id="KW-0732">Signal</keyword>
<dbReference type="KEGG" id="rsp:RSP_3768"/>
<dbReference type="EMBL" id="CP000144">
    <property type="protein sequence ID" value="ABA81370.2"/>
    <property type="molecule type" value="Genomic_DNA"/>
</dbReference>
<dbReference type="AlphaFoldDB" id="Q3IVR4"/>
<evidence type="ECO:0000256" key="1">
    <source>
        <dbReference type="SAM" id="SignalP"/>
    </source>
</evidence>
<feature type="signal peptide" evidence="1">
    <location>
        <begin position="1"/>
        <end position="19"/>
    </location>
</feature>
<proteinExistence type="predicted"/>
<dbReference type="EnsemblBacteria" id="ABA81370">
    <property type="protein sequence ID" value="ABA81370"/>
    <property type="gene ID" value="RSP_3768"/>
</dbReference>
<dbReference type="Proteomes" id="UP000002703">
    <property type="component" value="Chromosome 2"/>
</dbReference>
<gene>
    <name evidence="2" type="ORF">RSP_3768</name>
</gene>
<protein>
    <recommendedName>
        <fullName evidence="4">Lipoprotein</fullName>
    </recommendedName>
</protein>
<dbReference type="GeneID" id="3721523"/>
<evidence type="ECO:0000313" key="3">
    <source>
        <dbReference type="Proteomes" id="UP000002703"/>
    </source>
</evidence>
<dbReference type="RefSeq" id="WP_023004243.1">
    <property type="nucleotide sequence ID" value="NC_007494.2"/>
</dbReference>